<gene>
    <name evidence="1" type="ORF">C942_04488</name>
</gene>
<name>L8JDA4_9GAMM</name>
<dbReference type="PATRIC" id="fig|1056511.3.peg.1317"/>
<protein>
    <submittedName>
        <fullName evidence="1">Uncharacterized protein</fullName>
    </submittedName>
</protein>
<dbReference type="AlphaFoldDB" id="L8JDA4"/>
<evidence type="ECO:0000313" key="2">
    <source>
        <dbReference type="Proteomes" id="UP000011134"/>
    </source>
</evidence>
<dbReference type="Proteomes" id="UP000011134">
    <property type="component" value="Unassembled WGS sequence"/>
</dbReference>
<sequence length="144" mass="15340">MLMSGFVASAPLMTFQMLSDSYAVAQTQASQVQDKTQSVHVKSSSGSSGSAVIHCGGLMLQDKAHAMHDLVMPEFVAPEQTPVNCDSEQSTPHTCCSASCATVIAFLPPINTTISNQTQPVLIPIEKQGAIIERSQSFYRPPIA</sequence>
<dbReference type="EMBL" id="AMZO01000006">
    <property type="protein sequence ID" value="ELR66790.1"/>
    <property type="molecule type" value="Genomic_DNA"/>
</dbReference>
<reference evidence="1 2" key="1">
    <citation type="submission" date="2012-12" db="EMBL/GenBank/DDBJ databases">
        <title>Genome Assembly of Photobacterium sp. AK15.</title>
        <authorList>
            <person name="Khatri I."/>
            <person name="Vaidya B."/>
            <person name="Srinivas T.N.R."/>
            <person name="Subramanian S."/>
            <person name="Pinnaka A."/>
        </authorList>
    </citation>
    <scope>NUCLEOTIDE SEQUENCE [LARGE SCALE GENOMIC DNA]</scope>
    <source>
        <strain evidence="1 2">AK15</strain>
    </source>
</reference>
<proteinExistence type="predicted"/>
<evidence type="ECO:0000313" key="1">
    <source>
        <dbReference type="EMBL" id="ELR66790.1"/>
    </source>
</evidence>
<organism evidence="1 2">
    <name type="scientific">Photobacterium marinum</name>
    <dbReference type="NCBI Taxonomy" id="1056511"/>
    <lineage>
        <taxon>Bacteria</taxon>
        <taxon>Pseudomonadati</taxon>
        <taxon>Pseudomonadota</taxon>
        <taxon>Gammaproteobacteria</taxon>
        <taxon>Vibrionales</taxon>
        <taxon>Vibrionaceae</taxon>
        <taxon>Photobacterium</taxon>
    </lineage>
</organism>
<keyword evidence="2" id="KW-1185">Reference proteome</keyword>
<comment type="caution">
    <text evidence="1">The sequence shown here is derived from an EMBL/GenBank/DDBJ whole genome shotgun (WGS) entry which is preliminary data.</text>
</comment>
<accession>L8JDA4</accession>